<feature type="domain" description="Dihydroneopterin aldolase/epimerase" evidence="10">
    <location>
        <begin position="1"/>
        <end position="110"/>
    </location>
</feature>
<name>A0AA35TGF8_GEOBA</name>
<dbReference type="NCBIfam" id="TIGR00526">
    <property type="entry name" value="folB_dom"/>
    <property type="match status" value="1"/>
</dbReference>
<comment type="pathway">
    <text evidence="2">Cofactor biosynthesis; tetrahydrofolate biosynthesis; 2-amino-4-hydroxy-6-hydroxymethyl-7,8-dihydropteridine diphosphate from 7,8-dihydroneopterin triphosphate: step 3/4.</text>
</comment>
<evidence type="ECO:0000259" key="10">
    <source>
        <dbReference type="SMART" id="SM00905"/>
    </source>
</evidence>
<comment type="catalytic activity">
    <reaction evidence="1">
        <text>7,8-dihydroneopterin = 6-hydroxymethyl-7,8-dihydropterin + glycolaldehyde</text>
        <dbReference type="Rhea" id="RHEA:10540"/>
        <dbReference type="ChEBI" id="CHEBI:17001"/>
        <dbReference type="ChEBI" id="CHEBI:17071"/>
        <dbReference type="ChEBI" id="CHEBI:44841"/>
        <dbReference type="EC" id="4.1.2.25"/>
    </reaction>
</comment>
<accession>A0AA35TGF8</accession>
<evidence type="ECO:0000256" key="6">
    <source>
        <dbReference type="ARBA" id="ARBA00023239"/>
    </source>
</evidence>
<dbReference type="PANTHER" id="PTHR42844">
    <property type="entry name" value="DIHYDRONEOPTERIN ALDOLASE 1-RELATED"/>
    <property type="match status" value="1"/>
</dbReference>
<dbReference type="Gene3D" id="3.30.1130.10">
    <property type="match status" value="1"/>
</dbReference>
<keyword evidence="12" id="KW-1185">Reference proteome</keyword>
<protein>
    <recommendedName>
        <fullName evidence="4">dihydroneopterin aldolase</fullName>
        <ecNumber evidence="4">4.1.2.25</ecNumber>
    </recommendedName>
    <alternativeName>
        <fullName evidence="7">7,8-dihydroneopterin aldolase</fullName>
    </alternativeName>
</protein>
<evidence type="ECO:0000256" key="4">
    <source>
        <dbReference type="ARBA" id="ARBA00013043"/>
    </source>
</evidence>
<dbReference type="EMBL" id="CASHTH010003649">
    <property type="protein sequence ID" value="CAI8047518.1"/>
    <property type="molecule type" value="Genomic_DNA"/>
</dbReference>
<gene>
    <name evidence="11" type="ORF">GBAR_LOCUS26262</name>
</gene>
<dbReference type="GO" id="GO:0005737">
    <property type="term" value="C:cytoplasm"/>
    <property type="evidence" value="ECO:0007669"/>
    <property type="project" value="TreeGrafter"/>
</dbReference>
<dbReference type="PANTHER" id="PTHR42844:SF1">
    <property type="entry name" value="DIHYDRONEOPTERIN ALDOLASE 1-RELATED"/>
    <property type="match status" value="1"/>
</dbReference>
<keyword evidence="5" id="KW-0289">Folate biosynthesis</keyword>
<dbReference type="EC" id="4.1.2.25" evidence="4"/>
<proteinExistence type="inferred from homology"/>
<dbReference type="CDD" id="cd00534">
    <property type="entry name" value="DHNA_DHNTPE"/>
    <property type="match status" value="1"/>
</dbReference>
<evidence type="ECO:0000256" key="5">
    <source>
        <dbReference type="ARBA" id="ARBA00022909"/>
    </source>
</evidence>
<comment type="similarity">
    <text evidence="3">Belongs to the DHNA family.</text>
</comment>
<dbReference type="GO" id="GO:0004150">
    <property type="term" value="F:dihydroneopterin aldolase activity"/>
    <property type="evidence" value="ECO:0007669"/>
    <property type="project" value="UniProtKB-EC"/>
</dbReference>
<comment type="subunit">
    <text evidence="9">Homooctamer. Forms a hollow cylinder assembled from two ring-shaped tetramers.</text>
</comment>
<evidence type="ECO:0000313" key="11">
    <source>
        <dbReference type="EMBL" id="CAI8047518.1"/>
    </source>
</evidence>
<evidence type="ECO:0000313" key="12">
    <source>
        <dbReference type="Proteomes" id="UP001174909"/>
    </source>
</evidence>
<keyword evidence="6" id="KW-0456">Lyase</keyword>
<comment type="caution">
    <text evidence="11">The sequence shown here is derived from an EMBL/GenBank/DDBJ whole genome shotgun (WGS) entry which is preliminary data.</text>
</comment>
<evidence type="ECO:0000256" key="3">
    <source>
        <dbReference type="ARBA" id="ARBA00005708"/>
    </source>
</evidence>
<evidence type="ECO:0000256" key="7">
    <source>
        <dbReference type="ARBA" id="ARBA00032903"/>
    </source>
</evidence>
<reference evidence="11" key="1">
    <citation type="submission" date="2023-03" db="EMBL/GenBank/DDBJ databases">
        <authorList>
            <person name="Steffen K."/>
            <person name="Cardenas P."/>
        </authorList>
    </citation>
    <scope>NUCLEOTIDE SEQUENCE</scope>
</reference>
<dbReference type="GO" id="GO:0046656">
    <property type="term" value="P:folic acid biosynthetic process"/>
    <property type="evidence" value="ECO:0007669"/>
    <property type="project" value="UniProtKB-KW"/>
</dbReference>
<dbReference type="InterPro" id="IPR043133">
    <property type="entry name" value="GTP-CH-I_C/QueF"/>
</dbReference>
<dbReference type="AlphaFoldDB" id="A0AA35TGF8"/>
<dbReference type="InterPro" id="IPR006157">
    <property type="entry name" value="FolB_dom"/>
</dbReference>
<dbReference type="InterPro" id="IPR006156">
    <property type="entry name" value="Dihydroneopterin_aldolase"/>
</dbReference>
<dbReference type="SMART" id="SM00905">
    <property type="entry name" value="FolB"/>
    <property type="match status" value="1"/>
</dbReference>
<dbReference type="FunFam" id="3.30.1130.10:FF:000003">
    <property type="entry name" value="7,8-dihydroneopterin aldolase"/>
    <property type="match status" value="1"/>
</dbReference>
<organism evidence="11 12">
    <name type="scientific">Geodia barretti</name>
    <name type="common">Barrett's horny sponge</name>
    <dbReference type="NCBI Taxonomy" id="519541"/>
    <lineage>
        <taxon>Eukaryota</taxon>
        <taxon>Metazoa</taxon>
        <taxon>Porifera</taxon>
        <taxon>Demospongiae</taxon>
        <taxon>Heteroscleromorpha</taxon>
        <taxon>Tetractinellida</taxon>
        <taxon>Astrophorina</taxon>
        <taxon>Geodiidae</taxon>
        <taxon>Geodia</taxon>
    </lineage>
</organism>
<comment type="function">
    <text evidence="8">Catalyzes the conversion of 7,8-dihydroneopterin into 6-hydroxymethyl-7,8-dihydropterin, a biosynthetic precursor of the vitamin tetrahydrofolate. Can use L-threo-dihydroneopterin and D-erythro-dihydroneopterin as substrates for the formation of 6-hydroxymethyldihydropterin, but it can also catalyze the epimerization of carbon 2' of dihydroneopterin and dihydromonapterin.</text>
</comment>
<sequence length="125" mass="14065">MQFYGFHGVNPEERRLGQPFIVDLEAELDLATAGESDRLQDTVSYTHLYRVVKTVVEGEPRNLLENAASAIARGVFDQHPAVQAVRVRVQKPRPPIRGSVVEAAEVDIYRTRDDWRQFGSTVVTS</sequence>
<evidence type="ECO:0000256" key="9">
    <source>
        <dbReference type="ARBA" id="ARBA00063311"/>
    </source>
</evidence>
<dbReference type="Proteomes" id="UP001174909">
    <property type="component" value="Unassembled WGS sequence"/>
</dbReference>
<dbReference type="Pfam" id="PF02152">
    <property type="entry name" value="FolB"/>
    <property type="match status" value="1"/>
</dbReference>
<dbReference type="SUPFAM" id="SSF55620">
    <property type="entry name" value="Tetrahydrobiopterin biosynthesis enzymes-like"/>
    <property type="match status" value="1"/>
</dbReference>
<evidence type="ECO:0000256" key="1">
    <source>
        <dbReference type="ARBA" id="ARBA00001353"/>
    </source>
</evidence>
<evidence type="ECO:0000256" key="8">
    <source>
        <dbReference type="ARBA" id="ARBA00055579"/>
    </source>
</evidence>
<evidence type="ECO:0000256" key="2">
    <source>
        <dbReference type="ARBA" id="ARBA00005013"/>
    </source>
</evidence>
<dbReference type="NCBIfam" id="TIGR00525">
    <property type="entry name" value="folB"/>
    <property type="match status" value="1"/>
</dbReference>